<dbReference type="Proteomes" id="UP000567795">
    <property type="component" value="Unassembled WGS sequence"/>
</dbReference>
<keyword evidence="2" id="KW-0813">Transport</keyword>
<evidence type="ECO:0000313" key="6">
    <source>
        <dbReference type="Proteomes" id="UP000567795"/>
    </source>
</evidence>
<evidence type="ECO:0000256" key="3">
    <source>
        <dbReference type="ARBA" id="ARBA00022729"/>
    </source>
</evidence>
<dbReference type="GO" id="GO:1901982">
    <property type="term" value="F:maltose binding"/>
    <property type="evidence" value="ECO:0007669"/>
    <property type="project" value="TreeGrafter"/>
</dbReference>
<organism evidence="5 6">
    <name type="scientific">Allostreptomyces psammosilenae</name>
    <dbReference type="NCBI Taxonomy" id="1892865"/>
    <lineage>
        <taxon>Bacteria</taxon>
        <taxon>Bacillati</taxon>
        <taxon>Actinomycetota</taxon>
        <taxon>Actinomycetes</taxon>
        <taxon>Kitasatosporales</taxon>
        <taxon>Streptomycetaceae</taxon>
        <taxon>Allostreptomyces</taxon>
    </lineage>
</organism>
<protein>
    <submittedName>
        <fullName evidence="5">Multiple sugar transport system substrate-binding protein</fullName>
    </submittedName>
</protein>
<feature type="chain" id="PRO_5038519562" evidence="4">
    <location>
        <begin position="23"/>
        <end position="443"/>
    </location>
</feature>
<dbReference type="GO" id="GO:0042956">
    <property type="term" value="P:maltodextrin transmembrane transport"/>
    <property type="evidence" value="ECO:0007669"/>
    <property type="project" value="TreeGrafter"/>
</dbReference>
<comment type="similarity">
    <text evidence="1">Belongs to the bacterial solute-binding protein 1 family.</text>
</comment>
<dbReference type="GO" id="GO:0015768">
    <property type="term" value="P:maltose transport"/>
    <property type="evidence" value="ECO:0007669"/>
    <property type="project" value="TreeGrafter"/>
</dbReference>
<dbReference type="RefSeq" id="WP_179813955.1">
    <property type="nucleotide sequence ID" value="NZ_JACBZD010000001.1"/>
</dbReference>
<proteinExistence type="inferred from homology"/>
<feature type="signal peptide" evidence="4">
    <location>
        <begin position="1"/>
        <end position="22"/>
    </location>
</feature>
<keyword evidence="6" id="KW-1185">Reference proteome</keyword>
<dbReference type="Gene3D" id="3.40.190.10">
    <property type="entry name" value="Periplasmic binding protein-like II"/>
    <property type="match status" value="1"/>
</dbReference>
<dbReference type="InterPro" id="IPR006059">
    <property type="entry name" value="SBP"/>
</dbReference>
<dbReference type="EMBL" id="JACBZD010000001">
    <property type="protein sequence ID" value="NYI05168.1"/>
    <property type="molecule type" value="Genomic_DNA"/>
</dbReference>
<evidence type="ECO:0000256" key="2">
    <source>
        <dbReference type="ARBA" id="ARBA00022448"/>
    </source>
</evidence>
<sequence>MRRSIVAAGCASLALLTTTACSGSGGAAAEAATCDGTIDGPVTLTSFYHGGGAEKETFLAQVEAFNASQDQVTVEVQSVPEGTYGDSVRAAAASGDLPHILDFDGPNLYNYAWNGDLIPLDSCVSPELKADLLPSITAQGTYDGKLYGVGSFDSGVLLYAYRSALEEVGARIPTGIDDAWTAEEFTDILGRLQDAGYDSPLDAHMWYGRQGEWFSYAFSPIVQSAGGDLIDRTDFSSADGTLNSPEAVEAMSVFQEWFENGYVDTEAQDDSPFLNKTSPISWNGMWAYANGYHEAAGDDLVALPLPDFGTGSKTGMGSWQFGITRETEDPDAAWAFLEFLLQEENQLMTYETVGAPPSRISVLEKAEIYAEDGPLALVTESLRESPRIAVPRPQTPAYPAITQAFAQAVDDISNGGDVQAALDEAVRRIDQDITDNGGYPAFE</sequence>
<gene>
    <name evidence="5" type="ORF">FHU37_002111</name>
</gene>
<dbReference type="PANTHER" id="PTHR30061:SF50">
    <property type="entry name" value="MALTOSE_MALTODEXTRIN-BINDING PERIPLASMIC PROTEIN"/>
    <property type="match status" value="1"/>
</dbReference>
<reference evidence="5 6" key="1">
    <citation type="submission" date="2020-07" db="EMBL/GenBank/DDBJ databases">
        <title>Sequencing the genomes of 1000 actinobacteria strains.</title>
        <authorList>
            <person name="Klenk H.-P."/>
        </authorList>
    </citation>
    <scope>NUCLEOTIDE SEQUENCE [LARGE SCALE GENOMIC DNA]</scope>
    <source>
        <strain evidence="5 6">DSM 42178</strain>
    </source>
</reference>
<dbReference type="CDD" id="cd13585">
    <property type="entry name" value="PBP2_TMBP_like"/>
    <property type="match status" value="1"/>
</dbReference>
<comment type="caution">
    <text evidence="5">The sequence shown here is derived from an EMBL/GenBank/DDBJ whole genome shotgun (WGS) entry which is preliminary data.</text>
</comment>
<dbReference type="SUPFAM" id="SSF53850">
    <property type="entry name" value="Periplasmic binding protein-like II"/>
    <property type="match status" value="1"/>
</dbReference>
<keyword evidence="5" id="KW-0762">Sugar transport</keyword>
<dbReference type="Pfam" id="PF13416">
    <property type="entry name" value="SBP_bac_8"/>
    <property type="match status" value="1"/>
</dbReference>
<keyword evidence="3 4" id="KW-0732">Signal</keyword>
<dbReference type="AlphaFoldDB" id="A0A853A3V3"/>
<evidence type="ECO:0000313" key="5">
    <source>
        <dbReference type="EMBL" id="NYI05168.1"/>
    </source>
</evidence>
<dbReference type="PROSITE" id="PS51257">
    <property type="entry name" value="PROKAR_LIPOPROTEIN"/>
    <property type="match status" value="1"/>
</dbReference>
<evidence type="ECO:0000256" key="4">
    <source>
        <dbReference type="SAM" id="SignalP"/>
    </source>
</evidence>
<evidence type="ECO:0000256" key="1">
    <source>
        <dbReference type="ARBA" id="ARBA00008520"/>
    </source>
</evidence>
<accession>A0A853A3V3</accession>
<dbReference type="PANTHER" id="PTHR30061">
    <property type="entry name" value="MALTOSE-BINDING PERIPLASMIC PROTEIN"/>
    <property type="match status" value="1"/>
</dbReference>
<dbReference type="GO" id="GO:0055052">
    <property type="term" value="C:ATP-binding cassette (ABC) transporter complex, substrate-binding subunit-containing"/>
    <property type="evidence" value="ECO:0007669"/>
    <property type="project" value="TreeGrafter"/>
</dbReference>
<name>A0A853A3V3_9ACTN</name>